<reference evidence="3 4" key="1">
    <citation type="journal article" date="2011" name="Proc. Natl. Acad. Sci. U.S.A.">
        <title>Evolutionary erosion of yeast sex chromosomes by mating-type switching accidents.</title>
        <authorList>
            <person name="Gordon J.L."/>
            <person name="Armisen D."/>
            <person name="Proux-Wera E."/>
            <person name="Oheigeartaigh S.S."/>
            <person name="Byrne K.P."/>
            <person name="Wolfe K.H."/>
        </authorList>
    </citation>
    <scope>NUCLEOTIDE SEQUENCE [LARGE SCALE GENOMIC DNA]</scope>
    <source>
        <strain evidence="4">ATCC 34711 / CBS 6284 / DSM 70876 / NBRC 10599 / NRRL Y-10934 / UCD 77-7</strain>
    </source>
</reference>
<dbReference type="KEGG" id="tbl:TBLA_0A04180"/>
<dbReference type="PANTHER" id="PTHR43991">
    <property type="entry name" value="WD REPEAT PROTEIN (AFU_ORTHOLOGUE AFUA_8G05640)-RELATED"/>
    <property type="match status" value="1"/>
</dbReference>
<evidence type="ECO:0000259" key="2">
    <source>
        <dbReference type="Pfam" id="PF10313"/>
    </source>
</evidence>
<dbReference type="RefSeq" id="XP_004177733.1">
    <property type="nucleotide sequence ID" value="XM_004177685.1"/>
</dbReference>
<feature type="region of interest" description="Disordered" evidence="1">
    <location>
        <begin position="430"/>
        <end position="450"/>
    </location>
</feature>
<organism evidence="3 4">
    <name type="scientific">Henningerozyma blattae (strain ATCC 34711 / CBS 6284 / DSM 70876 / NBRC 10599 / NRRL Y-10934 / UCD 77-7)</name>
    <name type="common">Yeast</name>
    <name type="synonym">Tetrapisispora blattae</name>
    <dbReference type="NCBI Taxonomy" id="1071380"/>
    <lineage>
        <taxon>Eukaryota</taxon>
        <taxon>Fungi</taxon>
        <taxon>Dikarya</taxon>
        <taxon>Ascomycota</taxon>
        <taxon>Saccharomycotina</taxon>
        <taxon>Saccharomycetes</taxon>
        <taxon>Saccharomycetales</taxon>
        <taxon>Saccharomycetaceae</taxon>
        <taxon>Henningerozyma</taxon>
    </lineage>
</organism>
<dbReference type="InParanoid" id="I2GVR2"/>
<evidence type="ECO:0000313" key="4">
    <source>
        <dbReference type="Proteomes" id="UP000002866"/>
    </source>
</evidence>
<accession>I2GVR2</accession>
<protein>
    <recommendedName>
        <fullName evidence="2">DUF2415 domain-containing protein</fullName>
    </recommendedName>
</protein>
<gene>
    <name evidence="3" type="primary">TBLA0A04180</name>
    <name evidence="3" type="ORF">TBLA_0A04180</name>
</gene>
<dbReference type="OMA" id="INSWARR"/>
<dbReference type="OrthoDB" id="418169at2759"/>
<dbReference type="InterPro" id="IPR019417">
    <property type="entry name" value="DUF2415"/>
</dbReference>
<dbReference type="Proteomes" id="UP000002866">
    <property type="component" value="Chromosome 1"/>
</dbReference>
<dbReference type="Pfam" id="PF10313">
    <property type="entry name" value="DUF2415"/>
    <property type="match status" value="1"/>
</dbReference>
<sequence>MTIDLSDQSQDERVNTGRDKIYQNYLMPNLELYDAKVSINHWQLRDCVKASTSQLGTIYYIYDHSIRQLHTGTNTLPPSQQQQQYLHHNNTNTNTTTNNIPTLKHNTSLSTEVVRFDFKPRCFTETNGLFACGGLITKDDTALESSSLPSSSTHLPQPEPLSLPNSMITNNWQGILSLHNAQTNFSKTFILGQLINNCVSIIPKGNNEFQLFSCNNDSHMYQCNISNSNVKLIQQFSDLKFALNNVAISNDYNTMVVSGDSNEFAVYRRNLISDVFLLTPESNSNLNNTVISSKRIPRFAIPDHHSESIDIHSNNNNNHNHSHNNSINNNILRAPNADHGFYTSFAENNLQFATIFQNGVCLLYDLRKMDTPLTQFNSSRPLSHNGAFRVCKFSKGLDDLLFISEHQGRVHIIDTRNFDNHQVILLPEKLKNDPTPSMTNNSQFRRHSYPQPQKTFEPWVTKARIIPLKYLEPKLIPFPKATTNPYRINNFNQLVNANANANAIPTPKEDSFAFKVRRVSTSIDDPPEIDPSLYNNPTSPNMFENTDFISIDTTPIPSPSRTFQNIVNNYSDNNNIQMDYNYSSSDFTDESNISGLDWIEDENSSSLIIGSHYGVLKWNINSWARRSFSGYDFC</sequence>
<keyword evidence="4" id="KW-1185">Reference proteome</keyword>
<dbReference type="PANTHER" id="PTHR43991:SF9">
    <property type="entry name" value="DUF2415 DOMAIN-CONTAINING PROTEIN"/>
    <property type="match status" value="1"/>
</dbReference>
<dbReference type="GeneID" id="14492672"/>
<dbReference type="Gene3D" id="2.130.10.10">
    <property type="entry name" value="YVTN repeat-like/Quinoprotein amine dehydrogenase"/>
    <property type="match status" value="1"/>
</dbReference>
<dbReference type="HOGENOM" id="CLU_027079_0_0_1"/>
<feature type="domain" description="DUF2415" evidence="2">
    <location>
        <begin position="386"/>
        <end position="424"/>
    </location>
</feature>
<evidence type="ECO:0000256" key="1">
    <source>
        <dbReference type="SAM" id="MobiDB-lite"/>
    </source>
</evidence>
<dbReference type="eggNOG" id="KOG4532">
    <property type="taxonomic scope" value="Eukaryota"/>
</dbReference>
<dbReference type="SUPFAM" id="SSF50978">
    <property type="entry name" value="WD40 repeat-like"/>
    <property type="match status" value="1"/>
</dbReference>
<evidence type="ECO:0000313" key="3">
    <source>
        <dbReference type="EMBL" id="CCH58214.1"/>
    </source>
</evidence>
<proteinExistence type="predicted"/>
<dbReference type="InterPro" id="IPR036322">
    <property type="entry name" value="WD40_repeat_dom_sf"/>
</dbReference>
<dbReference type="InterPro" id="IPR015943">
    <property type="entry name" value="WD40/YVTN_repeat-like_dom_sf"/>
</dbReference>
<dbReference type="AlphaFoldDB" id="I2GVR2"/>
<dbReference type="FunCoup" id="I2GVR2">
    <property type="interactions" value="48"/>
</dbReference>
<name>I2GVR2_HENB6</name>
<feature type="compositionally biased region" description="Polar residues" evidence="1">
    <location>
        <begin position="434"/>
        <end position="443"/>
    </location>
</feature>
<dbReference type="EMBL" id="HE806316">
    <property type="protein sequence ID" value="CCH58214.1"/>
    <property type="molecule type" value="Genomic_DNA"/>
</dbReference>